<dbReference type="Pfam" id="PF12847">
    <property type="entry name" value="Methyltransf_18"/>
    <property type="match status" value="1"/>
</dbReference>
<dbReference type="PIRSF" id="PIRSF018637">
    <property type="entry name" value="TrmK"/>
    <property type="match status" value="1"/>
</dbReference>
<dbReference type="RefSeq" id="WP_073076042.1">
    <property type="nucleotide sequence ID" value="NZ_FQXV01000001.1"/>
</dbReference>
<sequence>MKQLKLSNRLGVIAAFIGAAGAVVDVGTDHGYLPVWLALSGKARRIAATDIRKGPLHRAVSSAEEYGVADRIEFFLTDGLSGLDPAFDTVVIAGMGGETIIRILQNAPWTLEARVKLVLQPQTKADELIAWLGENGRAVADASLAEDERRLYLIFTAGADGRGGAADPLEILLEKRDPLLPAYLTRLSNKTQRALEGLARSAGTSGGAPDTARRALERYKRIKEETDTWQK</sequence>
<dbReference type="InterPro" id="IPR006901">
    <property type="entry name" value="TrmK"/>
</dbReference>
<organism evidence="1 2">
    <name type="scientific">Sporobacter termitidis DSM 10068</name>
    <dbReference type="NCBI Taxonomy" id="1123282"/>
    <lineage>
        <taxon>Bacteria</taxon>
        <taxon>Bacillati</taxon>
        <taxon>Bacillota</taxon>
        <taxon>Clostridia</taxon>
        <taxon>Eubacteriales</taxon>
        <taxon>Oscillospiraceae</taxon>
        <taxon>Sporobacter</taxon>
    </lineage>
</organism>
<dbReference type="PANTHER" id="PTHR38451">
    <property type="entry name" value="TRNA (ADENINE(22)-N(1))-METHYLTRANSFERASE"/>
    <property type="match status" value="1"/>
</dbReference>
<dbReference type="InterPro" id="IPR029063">
    <property type="entry name" value="SAM-dependent_MTases_sf"/>
</dbReference>
<keyword evidence="1" id="KW-0808">Transferase</keyword>
<accession>A0A1M5UG93</accession>
<gene>
    <name evidence="1" type="ORF">SAMN02745823_00506</name>
</gene>
<name>A0A1M5UG93_9FIRM</name>
<keyword evidence="2" id="KW-1185">Reference proteome</keyword>
<keyword evidence="1" id="KW-0489">Methyltransferase</keyword>
<evidence type="ECO:0000313" key="1">
    <source>
        <dbReference type="EMBL" id="SHH61961.1"/>
    </source>
</evidence>
<dbReference type="SUPFAM" id="SSF53335">
    <property type="entry name" value="S-adenosyl-L-methionine-dependent methyltransferases"/>
    <property type="match status" value="1"/>
</dbReference>
<dbReference type="Proteomes" id="UP000183995">
    <property type="component" value="Unassembled WGS sequence"/>
</dbReference>
<dbReference type="EMBL" id="FQXV01000001">
    <property type="protein sequence ID" value="SHH61961.1"/>
    <property type="molecule type" value="Genomic_DNA"/>
</dbReference>
<evidence type="ECO:0000313" key="2">
    <source>
        <dbReference type="Proteomes" id="UP000183995"/>
    </source>
</evidence>
<dbReference type="GO" id="GO:0032259">
    <property type="term" value="P:methylation"/>
    <property type="evidence" value="ECO:0007669"/>
    <property type="project" value="UniProtKB-KW"/>
</dbReference>
<protein>
    <submittedName>
        <fullName evidence="1">tRNA (Adenine22-N1)-methyltransferase</fullName>
    </submittedName>
</protein>
<dbReference type="Gene3D" id="3.40.50.150">
    <property type="entry name" value="Vaccinia Virus protein VP39"/>
    <property type="match status" value="1"/>
</dbReference>
<dbReference type="STRING" id="1123282.SAMN02745823_00506"/>
<reference evidence="1 2" key="1">
    <citation type="submission" date="2016-11" db="EMBL/GenBank/DDBJ databases">
        <authorList>
            <person name="Jaros S."/>
            <person name="Januszkiewicz K."/>
            <person name="Wedrychowicz H."/>
        </authorList>
    </citation>
    <scope>NUCLEOTIDE SEQUENCE [LARGE SCALE GENOMIC DNA]</scope>
    <source>
        <strain evidence="1 2">DSM 10068</strain>
    </source>
</reference>
<dbReference type="AlphaFoldDB" id="A0A1M5UG93"/>
<dbReference type="PANTHER" id="PTHR38451:SF1">
    <property type="entry name" value="TRNA (ADENINE(22)-N(1))-METHYLTRANSFERASE"/>
    <property type="match status" value="1"/>
</dbReference>
<dbReference type="OrthoDB" id="5881184at2"/>
<proteinExistence type="predicted"/>
<dbReference type="GO" id="GO:0160105">
    <property type="term" value="F:tRNA (adenine(22)-N1)-methyltransferase activity"/>
    <property type="evidence" value="ECO:0007669"/>
    <property type="project" value="InterPro"/>
</dbReference>